<keyword evidence="1" id="KW-1133">Transmembrane helix</keyword>
<dbReference type="AlphaFoldDB" id="A0A4R8MFB4"/>
<gene>
    <name evidence="2" type="ORF">C8D99_10223</name>
</gene>
<proteinExistence type="predicted"/>
<keyword evidence="1" id="KW-0812">Transmembrane</keyword>
<evidence type="ECO:0000313" key="2">
    <source>
        <dbReference type="EMBL" id="TDY63042.1"/>
    </source>
</evidence>
<sequence length="55" mass="5763">MFFARSVAPLILYGCSAVLVLLGFRRIRLGSTLKGVIDIVGAGAIAIMGWSLGNP</sequence>
<name>A0A4R8MFB4_9BACT</name>
<comment type="caution">
    <text evidence="2">The sequence shown here is derived from an EMBL/GenBank/DDBJ whole genome shotgun (WGS) entry which is preliminary data.</text>
</comment>
<keyword evidence="3" id="KW-1185">Reference proteome</keyword>
<organism evidence="2 3">
    <name type="scientific">Aminivibrio pyruvatiphilus</name>
    <dbReference type="NCBI Taxonomy" id="1005740"/>
    <lineage>
        <taxon>Bacteria</taxon>
        <taxon>Thermotogati</taxon>
        <taxon>Synergistota</taxon>
        <taxon>Synergistia</taxon>
        <taxon>Synergistales</taxon>
        <taxon>Aminobacteriaceae</taxon>
        <taxon>Aminivibrio</taxon>
    </lineage>
</organism>
<reference evidence="2 3" key="1">
    <citation type="submission" date="2019-03" db="EMBL/GenBank/DDBJ databases">
        <title>Genomic Encyclopedia of Type Strains, Phase IV (KMG-IV): sequencing the most valuable type-strain genomes for metagenomic binning, comparative biology and taxonomic classification.</title>
        <authorList>
            <person name="Goeker M."/>
        </authorList>
    </citation>
    <scope>NUCLEOTIDE SEQUENCE [LARGE SCALE GENOMIC DNA]</scope>
    <source>
        <strain evidence="2 3">DSM 25964</strain>
    </source>
</reference>
<evidence type="ECO:0000256" key="1">
    <source>
        <dbReference type="SAM" id="Phobius"/>
    </source>
</evidence>
<dbReference type="Proteomes" id="UP000295066">
    <property type="component" value="Unassembled WGS sequence"/>
</dbReference>
<feature type="transmembrane region" description="Helical" evidence="1">
    <location>
        <begin position="6"/>
        <end position="24"/>
    </location>
</feature>
<keyword evidence="1" id="KW-0472">Membrane</keyword>
<evidence type="ECO:0000313" key="3">
    <source>
        <dbReference type="Proteomes" id="UP000295066"/>
    </source>
</evidence>
<dbReference type="RefSeq" id="WP_166669957.1">
    <property type="nucleotide sequence ID" value="NZ_SORI01000002.1"/>
</dbReference>
<dbReference type="EMBL" id="SORI01000002">
    <property type="protein sequence ID" value="TDY63042.1"/>
    <property type="molecule type" value="Genomic_DNA"/>
</dbReference>
<protein>
    <submittedName>
        <fullName evidence="2">Uncharacterized protein</fullName>
    </submittedName>
</protein>
<feature type="transmembrane region" description="Helical" evidence="1">
    <location>
        <begin position="36"/>
        <end position="53"/>
    </location>
</feature>
<accession>A0A4R8MFB4</accession>